<dbReference type="RefSeq" id="WP_378017279.1">
    <property type="nucleotide sequence ID" value="NZ_JBHSKT010000005.1"/>
</dbReference>
<feature type="transmembrane region" description="Helical" evidence="1">
    <location>
        <begin position="37"/>
        <end position="55"/>
    </location>
</feature>
<keyword evidence="1" id="KW-0812">Transmembrane</keyword>
<keyword evidence="3" id="KW-1185">Reference proteome</keyword>
<feature type="transmembrane region" description="Helical" evidence="1">
    <location>
        <begin position="7"/>
        <end position="25"/>
    </location>
</feature>
<name>A0ABW0E9D5_9BACT</name>
<reference evidence="3" key="1">
    <citation type="journal article" date="2019" name="Int. J. Syst. Evol. Microbiol.">
        <title>The Global Catalogue of Microorganisms (GCM) 10K type strain sequencing project: providing services to taxonomists for standard genome sequencing and annotation.</title>
        <authorList>
            <consortium name="The Broad Institute Genomics Platform"/>
            <consortium name="The Broad Institute Genome Sequencing Center for Infectious Disease"/>
            <person name="Wu L."/>
            <person name="Ma J."/>
        </authorList>
    </citation>
    <scope>NUCLEOTIDE SEQUENCE [LARGE SCALE GENOMIC DNA]</scope>
    <source>
        <strain evidence="3">KACC 12602</strain>
    </source>
</reference>
<dbReference type="EMBL" id="JBHSKT010000005">
    <property type="protein sequence ID" value="MFC5270909.1"/>
    <property type="molecule type" value="Genomic_DNA"/>
</dbReference>
<gene>
    <name evidence="2" type="ORF">ACFPIB_09825</name>
</gene>
<evidence type="ECO:0000313" key="3">
    <source>
        <dbReference type="Proteomes" id="UP001596161"/>
    </source>
</evidence>
<sequence>MSLKQTILISLTIVSFIIGVHRVLIDMQTVSISEAIGYNYWIFMISIAFITVFRYNRKKQNS</sequence>
<evidence type="ECO:0000256" key="1">
    <source>
        <dbReference type="SAM" id="Phobius"/>
    </source>
</evidence>
<accession>A0ABW0E9D5</accession>
<comment type="caution">
    <text evidence="2">The sequence shown here is derived from an EMBL/GenBank/DDBJ whole genome shotgun (WGS) entry which is preliminary data.</text>
</comment>
<dbReference type="Proteomes" id="UP001596161">
    <property type="component" value="Unassembled WGS sequence"/>
</dbReference>
<proteinExistence type="predicted"/>
<protein>
    <submittedName>
        <fullName evidence="2">Uncharacterized protein</fullName>
    </submittedName>
</protein>
<evidence type="ECO:0000313" key="2">
    <source>
        <dbReference type="EMBL" id="MFC5270909.1"/>
    </source>
</evidence>
<keyword evidence="1" id="KW-0472">Membrane</keyword>
<keyword evidence="1" id="KW-1133">Transmembrane helix</keyword>
<organism evidence="2 3">
    <name type="scientific">Adhaeribacter terreus</name>
    <dbReference type="NCBI Taxonomy" id="529703"/>
    <lineage>
        <taxon>Bacteria</taxon>
        <taxon>Pseudomonadati</taxon>
        <taxon>Bacteroidota</taxon>
        <taxon>Cytophagia</taxon>
        <taxon>Cytophagales</taxon>
        <taxon>Hymenobacteraceae</taxon>
        <taxon>Adhaeribacter</taxon>
    </lineage>
</organism>